<dbReference type="PANTHER" id="PTHR33908:SF11">
    <property type="entry name" value="MEMBRANE PROTEIN"/>
    <property type="match status" value="1"/>
</dbReference>
<reference evidence="10 11" key="1">
    <citation type="journal article" date="2016" name="Front. Microbiol.">
        <title>Fuerstia marisgermanicae gen. nov., sp. nov., an Unusual Member of the Phylum Planctomycetes from the German Wadden Sea.</title>
        <authorList>
            <person name="Kohn T."/>
            <person name="Heuer A."/>
            <person name="Jogler M."/>
            <person name="Vollmers J."/>
            <person name="Boedeker C."/>
            <person name="Bunk B."/>
            <person name="Rast P."/>
            <person name="Borchert D."/>
            <person name="Glockner I."/>
            <person name="Freese H.M."/>
            <person name="Klenk H.P."/>
            <person name="Overmann J."/>
            <person name="Kaster A.K."/>
            <person name="Rohde M."/>
            <person name="Wiegand S."/>
            <person name="Jogler C."/>
        </authorList>
    </citation>
    <scope>NUCLEOTIDE SEQUENCE [LARGE SCALE GENOMIC DNA]</scope>
    <source>
        <strain evidence="10 11">NH11</strain>
    </source>
</reference>
<organism evidence="10 11">
    <name type="scientific">Fuerstiella marisgermanici</name>
    <dbReference type="NCBI Taxonomy" id="1891926"/>
    <lineage>
        <taxon>Bacteria</taxon>
        <taxon>Pseudomonadati</taxon>
        <taxon>Planctomycetota</taxon>
        <taxon>Planctomycetia</taxon>
        <taxon>Planctomycetales</taxon>
        <taxon>Planctomycetaceae</taxon>
        <taxon>Fuerstiella</taxon>
    </lineage>
</organism>
<keyword evidence="2" id="KW-1003">Cell membrane</keyword>
<dbReference type="Proteomes" id="UP000187735">
    <property type="component" value="Chromosome"/>
</dbReference>
<dbReference type="InterPro" id="IPR050297">
    <property type="entry name" value="LipidA_mod_glycosyltrf_83"/>
</dbReference>
<feature type="transmembrane region" description="Helical" evidence="8">
    <location>
        <begin position="214"/>
        <end position="244"/>
    </location>
</feature>
<dbReference type="GO" id="GO:0005886">
    <property type="term" value="C:plasma membrane"/>
    <property type="evidence" value="ECO:0007669"/>
    <property type="project" value="UniProtKB-SubCell"/>
</dbReference>
<dbReference type="AlphaFoldDB" id="A0A1P8WNC5"/>
<evidence type="ECO:0000256" key="3">
    <source>
        <dbReference type="ARBA" id="ARBA00022676"/>
    </source>
</evidence>
<evidence type="ECO:0000259" key="9">
    <source>
        <dbReference type="Pfam" id="PF13231"/>
    </source>
</evidence>
<evidence type="ECO:0000256" key="8">
    <source>
        <dbReference type="SAM" id="Phobius"/>
    </source>
</evidence>
<keyword evidence="5 8" id="KW-0812">Transmembrane</keyword>
<feature type="transmembrane region" description="Helical" evidence="8">
    <location>
        <begin position="364"/>
        <end position="383"/>
    </location>
</feature>
<evidence type="ECO:0000256" key="7">
    <source>
        <dbReference type="ARBA" id="ARBA00023136"/>
    </source>
</evidence>
<dbReference type="RefSeq" id="WP_077026711.1">
    <property type="nucleotide sequence ID" value="NZ_CP017641.1"/>
</dbReference>
<proteinExistence type="predicted"/>
<evidence type="ECO:0000256" key="6">
    <source>
        <dbReference type="ARBA" id="ARBA00022989"/>
    </source>
</evidence>
<accession>A0A1P8WNC5</accession>
<dbReference type="PANTHER" id="PTHR33908">
    <property type="entry name" value="MANNOSYLTRANSFERASE YKCB-RELATED"/>
    <property type="match status" value="1"/>
</dbReference>
<feature type="transmembrane region" description="Helical" evidence="8">
    <location>
        <begin position="395"/>
        <end position="413"/>
    </location>
</feature>
<keyword evidence="11" id="KW-1185">Reference proteome</keyword>
<keyword evidence="6 8" id="KW-1133">Transmembrane helix</keyword>
<dbReference type="GO" id="GO:0016763">
    <property type="term" value="F:pentosyltransferase activity"/>
    <property type="evidence" value="ECO:0007669"/>
    <property type="project" value="TreeGrafter"/>
</dbReference>
<evidence type="ECO:0000256" key="1">
    <source>
        <dbReference type="ARBA" id="ARBA00004651"/>
    </source>
</evidence>
<feature type="transmembrane region" description="Helical" evidence="8">
    <location>
        <begin position="256"/>
        <end position="274"/>
    </location>
</feature>
<keyword evidence="7 8" id="KW-0472">Membrane</keyword>
<evidence type="ECO:0000256" key="5">
    <source>
        <dbReference type="ARBA" id="ARBA00022692"/>
    </source>
</evidence>
<evidence type="ECO:0000313" key="10">
    <source>
        <dbReference type="EMBL" id="APZ95564.1"/>
    </source>
</evidence>
<dbReference type="EMBL" id="CP017641">
    <property type="protein sequence ID" value="APZ95564.1"/>
    <property type="molecule type" value="Genomic_DNA"/>
</dbReference>
<feature type="transmembrane region" description="Helical" evidence="8">
    <location>
        <begin position="167"/>
        <end position="186"/>
    </location>
</feature>
<name>A0A1P8WNC5_9PLAN</name>
<evidence type="ECO:0000313" key="11">
    <source>
        <dbReference type="Proteomes" id="UP000187735"/>
    </source>
</evidence>
<keyword evidence="4" id="KW-0808">Transferase</keyword>
<comment type="subcellular location">
    <subcellularLocation>
        <location evidence="1">Cell membrane</location>
        <topology evidence="1">Multi-pass membrane protein</topology>
    </subcellularLocation>
</comment>
<dbReference type="KEGG" id="fmr:Fuma_05223"/>
<sequence>MSEVCEQPEVVSVETRHATEKPVESINSFDAAPQIDHRDRAAKPFRRFLLLAAVPVLLHLVVQAPAEPVFNGDSNRHTMTSVFFRDLLIDMPLSDPKRYAEAYYEQYPALGLLVWPPLFHGAVGVLMTIFGTSVWVPRCFVFACFALAAACLYRICRRRMSVEQSELTAVTFAVMPMVFLYSRHVMLEMPTLALCMVSIERFDLWLREQRTRNLYFAAVAASLGALTRFDAAMLLPTLLLMAIFAGRWKTLVNKHVPIAAAVAIVLLAPTYYVIWKEMGDLHLRQAAESVTGSKSQMLAPGALSFYPAAIPIQAGWVATMFVVIGLLFCCVKEHRASLGVFAAILLGTYVTFTPLAELKPRHAIYWLPAVAWLATVGASALASVLKRIAPEKMSVGLPLTAAILIAGTAWGSFQSNVFRVTGYERAATVVLENTTEGDVVFVDGWWDGNFTYHLRHLDATRSRHVARADRILYDFTNVPSVDFQQFVDSDAGILAAIADTAPACIVFEDPQPFGEIPLAAQMRELIKSLPEQFPPLENIPVRSTVPGTRPFSLRVFAVDLPKLNAHIQQLKTQP</sequence>
<evidence type="ECO:0000256" key="2">
    <source>
        <dbReference type="ARBA" id="ARBA00022475"/>
    </source>
</evidence>
<feature type="transmembrane region" description="Helical" evidence="8">
    <location>
        <begin position="336"/>
        <end position="352"/>
    </location>
</feature>
<feature type="domain" description="Glycosyltransferase RgtA/B/C/D-like" evidence="9">
    <location>
        <begin position="116"/>
        <end position="271"/>
    </location>
</feature>
<dbReference type="STRING" id="1891926.Fuma_05223"/>
<feature type="transmembrane region" description="Helical" evidence="8">
    <location>
        <begin position="305"/>
        <end position="329"/>
    </location>
</feature>
<gene>
    <name evidence="10" type="ORF">Fuma_05223</name>
</gene>
<feature type="transmembrane region" description="Helical" evidence="8">
    <location>
        <begin position="135"/>
        <end position="155"/>
    </location>
</feature>
<dbReference type="GO" id="GO:0009103">
    <property type="term" value="P:lipopolysaccharide biosynthetic process"/>
    <property type="evidence" value="ECO:0007669"/>
    <property type="project" value="UniProtKB-ARBA"/>
</dbReference>
<dbReference type="Pfam" id="PF13231">
    <property type="entry name" value="PMT_2"/>
    <property type="match status" value="1"/>
</dbReference>
<dbReference type="OrthoDB" id="7375208at2"/>
<keyword evidence="3" id="KW-0328">Glycosyltransferase</keyword>
<dbReference type="InterPro" id="IPR038731">
    <property type="entry name" value="RgtA/B/C-like"/>
</dbReference>
<evidence type="ECO:0000256" key="4">
    <source>
        <dbReference type="ARBA" id="ARBA00022679"/>
    </source>
</evidence>
<protein>
    <submittedName>
        <fullName evidence="10">Putative membrane protein</fullName>
    </submittedName>
</protein>